<dbReference type="STRING" id="414703.SAMN04488125_11475"/>
<dbReference type="GO" id="GO:0051537">
    <property type="term" value="F:2 iron, 2 sulfur cluster binding"/>
    <property type="evidence" value="ECO:0007669"/>
    <property type="project" value="InterPro"/>
</dbReference>
<sequence>MRARRQPAWTRLPLTLSILPTQRNLDAAFEGAFAPFAGQLRLGPGPAARTLAEQIACGAFADALATFADAHAGGERRAVASLWSAYLFAGLIAPGLAAGARLGLALAPDRFSLAAQTGLPDAFHLAPELPFPAALPAQVDRLLSECLAPAVRLLRAETGLSVRLLWENAGSYLFWTLGTLAREAPDRADAVREALLALRWPQEACAALTLMRADALAGLDTPRRRVCCLRYALPGFPKCAGICPLLRGEKGG</sequence>
<accession>A0A1I4HEA6</accession>
<proteinExistence type="predicted"/>
<organism evidence="3 4">
    <name type="scientific">Methylorubrum salsuginis</name>
    <dbReference type="NCBI Taxonomy" id="414703"/>
    <lineage>
        <taxon>Bacteria</taxon>
        <taxon>Pseudomonadati</taxon>
        <taxon>Pseudomonadota</taxon>
        <taxon>Alphaproteobacteria</taxon>
        <taxon>Hyphomicrobiales</taxon>
        <taxon>Methylobacteriaceae</taxon>
        <taxon>Methylorubrum</taxon>
    </lineage>
</organism>
<dbReference type="AlphaFoldDB" id="A0A1I4HEA6"/>
<gene>
    <name evidence="3" type="ORF">SAMN04488125_11475</name>
</gene>
<dbReference type="GO" id="GO:0003824">
    <property type="term" value="F:catalytic activity"/>
    <property type="evidence" value="ECO:0007669"/>
    <property type="project" value="UniProtKB-ARBA"/>
</dbReference>
<reference evidence="4" key="1">
    <citation type="submission" date="2016-10" db="EMBL/GenBank/DDBJ databases">
        <authorList>
            <person name="Varghese N."/>
            <person name="Submissions S."/>
        </authorList>
    </citation>
    <scope>NUCLEOTIDE SEQUENCE [LARGE SCALE GENOMIC DNA]</scope>
    <source>
        <strain evidence="4">CGMCC 1.6474</strain>
    </source>
</reference>
<evidence type="ECO:0000259" key="2">
    <source>
        <dbReference type="Pfam" id="PF11575"/>
    </source>
</evidence>
<evidence type="ECO:0000259" key="1">
    <source>
        <dbReference type="Pfam" id="PF06276"/>
    </source>
</evidence>
<evidence type="ECO:0000313" key="3">
    <source>
        <dbReference type="EMBL" id="SFL40464.1"/>
    </source>
</evidence>
<dbReference type="InterPro" id="IPR022770">
    <property type="entry name" value="IucA/IucC-like_C"/>
</dbReference>
<feature type="domain" description="Ferric siderophore reductase C-terminal" evidence="2">
    <location>
        <begin position="224"/>
        <end position="245"/>
    </location>
</feature>
<protein>
    <submittedName>
        <fullName evidence="3">Ferric iron reductase protein FhuF</fullName>
    </submittedName>
</protein>
<name>A0A1I4HEA6_9HYPH</name>
<dbReference type="Proteomes" id="UP000198804">
    <property type="component" value="Unassembled WGS sequence"/>
</dbReference>
<feature type="domain" description="Aerobactin siderophore biosynthesis IucA/IucC-like C-terminal" evidence="1">
    <location>
        <begin position="81"/>
        <end position="212"/>
    </location>
</feature>
<evidence type="ECO:0000313" key="4">
    <source>
        <dbReference type="Proteomes" id="UP000198804"/>
    </source>
</evidence>
<dbReference type="Pfam" id="PF11575">
    <property type="entry name" value="FhuF_C"/>
    <property type="match status" value="1"/>
</dbReference>
<dbReference type="NCBIfam" id="TIGR03951">
    <property type="entry name" value="Fe_III_red_FhuF"/>
    <property type="match status" value="1"/>
</dbReference>
<keyword evidence="4" id="KW-1185">Reference proteome</keyword>
<dbReference type="EMBL" id="FOSV01000014">
    <property type="protein sequence ID" value="SFL40464.1"/>
    <property type="molecule type" value="Genomic_DNA"/>
</dbReference>
<dbReference type="InterPro" id="IPR024726">
    <property type="entry name" value="FhuF_C"/>
</dbReference>
<dbReference type="RefSeq" id="WP_165616479.1">
    <property type="nucleotide sequence ID" value="NZ_FOSV01000014.1"/>
</dbReference>
<dbReference type="Pfam" id="PF06276">
    <property type="entry name" value="FhuF"/>
    <property type="match status" value="1"/>
</dbReference>
<dbReference type="InterPro" id="IPR008090">
    <property type="entry name" value="Fe_iron_reduct"/>
</dbReference>